<keyword evidence="3" id="KW-1185">Reference proteome</keyword>
<accession>F1A5E7</accession>
<dbReference type="InParanoid" id="F1A5E7"/>
<dbReference type="VEuPathDB" id="AmoebaDB:DICPUDRAFT_85335"/>
<evidence type="ECO:0000313" key="3">
    <source>
        <dbReference type="Proteomes" id="UP000001064"/>
    </source>
</evidence>
<gene>
    <name evidence="2" type="ORF">DICPUDRAFT_85335</name>
</gene>
<dbReference type="KEGG" id="dpp:DICPUDRAFT_85335"/>
<name>F1A5E7_DICPU</name>
<dbReference type="eggNOG" id="ENOG502RIDI">
    <property type="taxonomic scope" value="Eukaryota"/>
</dbReference>
<organism evidence="2 3">
    <name type="scientific">Dictyostelium purpureum</name>
    <name type="common">Slime mold</name>
    <dbReference type="NCBI Taxonomy" id="5786"/>
    <lineage>
        <taxon>Eukaryota</taxon>
        <taxon>Amoebozoa</taxon>
        <taxon>Evosea</taxon>
        <taxon>Eumycetozoa</taxon>
        <taxon>Dictyostelia</taxon>
        <taxon>Dictyosteliales</taxon>
        <taxon>Dictyosteliaceae</taxon>
        <taxon>Dictyostelium</taxon>
    </lineage>
</organism>
<evidence type="ECO:0000313" key="2">
    <source>
        <dbReference type="EMBL" id="EGC28583.1"/>
    </source>
</evidence>
<proteinExistence type="predicted"/>
<dbReference type="AlphaFoldDB" id="F1A5E7"/>
<dbReference type="Proteomes" id="UP000001064">
    <property type="component" value="Unassembled WGS sequence"/>
</dbReference>
<dbReference type="OMA" id="DYFAKCI"/>
<feature type="coiled-coil region" evidence="1">
    <location>
        <begin position="68"/>
        <end position="109"/>
    </location>
</feature>
<evidence type="ECO:0000256" key="1">
    <source>
        <dbReference type="SAM" id="Coils"/>
    </source>
</evidence>
<dbReference type="RefSeq" id="XP_003294890.1">
    <property type="nucleotide sequence ID" value="XM_003294842.1"/>
</dbReference>
<keyword evidence="1" id="KW-0175">Coiled coil</keyword>
<protein>
    <submittedName>
        <fullName evidence="2">Uncharacterized protein</fullName>
    </submittedName>
</protein>
<dbReference type="EMBL" id="GL871592">
    <property type="protein sequence ID" value="EGC28583.1"/>
    <property type="molecule type" value="Genomic_DNA"/>
</dbReference>
<sequence length="110" mass="13097">MDEILSKPEAETSFTNDFKQSLKKFGVSEQGIDLLENDEYLFKRIVTREEIDKQNAFLLKQGDYFTKSIELEEENILLKEKIEALQRELQQKNDTIIKLNKELHQYQQNK</sequence>
<dbReference type="OrthoDB" id="19608at2759"/>
<dbReference type="FunCoup" id="F1A5E7">
    <property type="interactions" value="398"/>
</dbReference>
<reference evidence="3" key="1">
    <citation type="journal article" date="2011" name="Genome Biol.">
        <title>Comparative genomics of the social amoebae Dictyostelium discoideum and Dictyostelium purpureum.</title>
        <authorList>
            <consortium name="US DOE Joint Genome Institute (JGI-PGF)"/>
            <person name="Sucgang R."/>
            <person name="Kuo A."/>
            <person name="Tian X."/>
            <person name="Salerno W."/>
            <person name="Parikh A."/>
            <person name="Feasley C.L."/>
            <person name="Dalin E."/>
            <person name="Tu H."/>
            <person name="Huang E."/>
            <person name="Barry K."/>
            <person name="Lindquist E."/>
            <person name="Shapiro H."/>
            <person name="Bruce D."/>
            <person name="Schmutz J."/>
            <person name="Salamov A."/>
            <person name="Fey P."/>
            <person name="Gaudet P."/>
            <person name="Anjard C."/>
            <person name="Babu M.M."/>
            <person name="Basu S."/>
            <person name="Bushmanova Y."/>
            <person name="van der Wel H."/>
            <person name="Katoh-Kurasawa M."/>
            <person name="Dinh C."/>
            <person name="Coutinho P.M."/>
            <person name="Saito T."/>
            <person name="Elias M."/>
            <person name="Schaap P."/>
            <person name="Kay R.R."/>
            <person name="Henrissat B."/>
            <person name="Eichinger L."/>
            <person name="Rivero F."/>
            <person name="Putnam N.H."/>
            <person name="West C.M."/>
            <person name="Loomis W.F."/>
            <person name="Chisholm R.L."/>
            <person name="Shaulsky G."/>
            <person name="Strassmann J.E."/>
            <person name="Queller D.C."/>
            <person name="Kuspa A."/>
            <person name="Grigoriev I.V."/>
        </authorList>
    </citation>
    <scope>NUCLEOTIDE SEQUENCE [LARGE SCALE GENOMIC DNA]</scope>
    <source>
        <strain evidence="3">QSDP1</strain>
    </source>
</reference>
<dbReference type="GeneID" id="10510693"/>